<feature type="transmembrane region" description="Helical" evidence="6">
    <location>
        <begin position="391"/>
        <end position="419"/>
    </location>
</feature>
<gene>
    <name evidence="6" type="primary">nhaA</name>
    <name evidence="8" type="ORF">BST63_35820</name>
</gene>
<keyword evidence="5 6" id="KW-0472">Membrane</keyword>
<reference evidence="8 9" key="1">
    <citation type="submission" date="2017-03" db="EMBL/GenBank/DDBJ databases">
        <title>Whole genome sequences of fourteen strains of Bradyrhizobium canariense and one strain of Bradyrhizobium japonicum isolated from Lupinus (Papilionoideae: Genisteae) species in Algeria.</title>
        <authorList>
            <person name="Crovadore J."/>
            <person name="Chekireb D."/>
            <person name="Brachmann A."/>
            <person name="Chablais R."/>
            <person name="Cochard B."/>
            <person name="Lefort F."/>
        </authorList>
    </citation>
    <scope>NUCLEOTIDE SEQUENCE [LARGE SCALE GENOMIC DNA]</scope>
    <source>
        <strain evidence="8 9">UBMAN05</strain>
    </source>
</reference>
<dbReference type="InterPro" id="IPR012336">
    <property type="entry name" value="Thioredoxin-like_fold"/>
</dbReference>
<dbReference type="EMBL" id="NAFK01000177">
    <property type="protein sequence ID" value="OSJ21081.1"/>
    <property type="molecule type" value="Genomic_DNA"/>
</dbReference>
<comment type="function">
    <text evidence="6">Na(+)/H(+) antiporter that extrudes sodium in exchange for external protons.</text>
</comment>
<feature type="transmembrane region" description="Helical" evidence="6">
    <location>
        <begin position="484"/>
        <end position="504"/>
    </location>
</feature>
<keyword evidence="6" id="KW-0813">Transport</keyword>
<proteinExistence type="inferred from homology"/>
<dbReference type="InterPro" id="IPR036249">
    <property type="entry name" value="Thioredoxin-like_sf"/>
</dbReference>
<keyword evidence="6" id="KW-0739">Sodium transport</keyword>
<evidence type="ECO:0000313" key="9">
    <source>
        <dbReference type="Proteomes" id="UP000193884"/>
    </source>
</evidence>
<evidence type="ECO:0000256" key="5">
    <source>
        <dbReference type="ARBA" id="ARBA00023136"/>
    </source>
</evidence>
<feature type="domain" description="Thioredoxin-like fold" evidence="7">
    <location>
        <begin position="16"/>
        <end position="172"/>
    </location>
</feature>
<accession>A0ABX3WU14</accession>
<evidence type="ECO:0000256" key="4">
    <source>
        <dbReference type="ARBA" id="ARBA00022989"/>
    </source>
</evidence>
<name>A0ABX3WU14_9BRAD</name>
<evidence type="ECO:0000313" key="8">
    <source>
        <dbReference type="EMBL" id="OSJ21081.1"/>
    </source>
</evidence>
<comment type="similarity">
    <text evidence="6">Belongs to the NhaA Na(+)/H(+) (TC 2.A.33) antiporter family.</text>
</comment>
<sequence>MQLMIPPGRLDRPVDQETDHVLGAVDAEISLVEYGSYACPHCRAANERIAQARDQLGNRVCYAFRHKPLADNSISFRAAELAEHAQTPEAFWSAHIKLMTRSMQLTEDDLVAVAADLGVSADFSLGNSDALRRARARVEADVASAGASGVRITPTFYINRRRYDGPWDESSLVDAMLGTLGHRVRTAALEFASWGPSAGILLVLATLTAIVSTNSPIRPAFEALWRQELGVSLGDAAFQMPILRWVNDGLLTVFFLVVGLEVKREMTVGHLASRRSAALPIAAALGGMVVPALLYALVIPAGPWSHGWGIPIATDTAFAIALIAVMGARVPVGLRIFLTAAAIVDDIGAIVVVAVFYSGDIQLGYLAAAAAVVVALALLSRSKVYLLSPYALLGVALWAFVYAGGLHATVAGVVLALFVPTRPPANLAALITQASTIIASEAQHEGEVLRHGPSTPALHALEAIYDRLESPADRLLRHAGARSSYAVLPIFALANAGVAINPGVFVGHNWLMAAIIAGLTIGKPVGIFLAAAAAVRADIAVKPAEYTWRQLAGAGSLAGIGFTMSLFIAGQAFPSATDFSAAKIAVFAASILSAVVGIALLWGAPRKELIEEARQSTGIQVSNSAGAYAESRIFLDDSTHGNESRSR</sequence>
<comment type="subcellular location">
    <subcellularLocation>
        <location evidence="1">Cell inner membrane</location>
        <topology evidence="1">Multi-pass membrane protein</topology>
    </subcellularLocation>
    <subcellularLocation>
        <location evidence="6">Cell membrane</location>
        <topology evidence="6">Multi-pass membrane protein</topology>
    </subcellularLocation>
</comment>
<dbReference type="HAMAP" id="MF_01844">
    <property type="entry name" value="NhaA"/>
    <property type="match status" value="1"/>
</dbReference>
<keyword evidence="4 6" id="KW-1133">Transmembrane helix</keyword>
<dbReference type="Proteomes" id="UP000193884">
    <property type="component" value="Unassembled WGS sequence"/>
</dbReference>
<dbReference type="PANTHER" id="PTHR30341:SF0">
    <property type="entry name" value="NA(+)_H(+) ANTIPORTER NHAA"/>
    <property type="match status" value="1"/>
</dbReference>
<keyword evidence="6" id="KW-0050">Antiport</keyword>
<keyword evidence="6" id="KW-0406">Ion transport</keyword>
<dbReference type="Pfam" id="PF06965">
    <property type="entry name" value="Na_H_antiport_1"/>
    <property type="match status" value="1"/>
</dbReference>
<dbReference type="Gene3D" id="1.20.1530.10">
    <property type="entry name" value="Na+/H+ antiporter like domain"/>
    <property type="match status" value="1"/>
</dbReference>
<dbReference type="InterPro" id="IPR023171">
    <property type="entry name" value="Na/H_antiporter_dom_sf"/>
</dbReference>
<dbReference type="PANTHER" id="PTHR30341">
    <property type="entry name" value="SODIUM ION/PROTON ANTIPORTER NHAA-RELATED"/>
    <property type="match status" value="1"/>
</dbReference>
<evidence type="ECO:0000256" key="6">
    <source>
        <dbReference type="HAMAP-Rule" id="MF_01844"/>
    </source>
</evidence>
<dbReference type="SUPFAM" id="SSF52833">
    <property type="entry name" value="Thioredoxin-like"/>
    <property type="match status" value="1"/>
</dbReference>
<evidence type="ECO:0000256" key="3">
    <source>
        <dbReference type="ARBA" id="ARBA00022692"/>
    </source>
</evidence>
<keyword evidence="6" id="KW-0915">Sodium</keyword>
<feature type="transmembrane region" description="Helical" evidence="6">
    <location>
        <begin position="551"/>
        <end position="572"/>
    </location>
</feature>
<feature type="transmembrane region" description="Helical" evidence="6">
    <location>
        <begin position="281"/>
        <end position="302"/>
    </location>
</feature>
<dbReference type="Pfam" id="PF13462">
    <property type="entry name" value="Thioredoxin_4"/>
    <property type="match status" value="1"/>
</dbReference>
<feature type="transmembrane region" description="Helical" evidence="6">
    <location>
        <begin position="584"/>
        <end position="604"/>
    </location>
</feature>
<feature type="transmembrane region" description="Helical" evidence="6">
    <location>
        <begin position="308"/>
        <end position="327"/>
    </location>
</feature>
<keyword evidence="2 6" id="KW-1003">Cell membrane</keyword>
<comment type="catalytic activity">
    <reaction evidence="6">
        <text>Na(+)(in) + 2 H(+)(out) = Na(+)(out) + 2 H(+)(in)</text>
        <dbReference type="Rhea" id="RHEA:29251"/>
        <dbReference type="ChEBI" id="CHEBI:15378"/>
        <dbReference type="ChEBI" id="CHEBI:29101"/>
    </reaction>
</comment>
<keyword evidence="3 6" id="KW-0812">Transmembrane</keyword>
<dbReference type="InterPro" id="IPR004670">
    <property type="entry name" value="NhaA"/>
</dbReference>
<organism evidence="8 9">
    <name type="scientific">Bradyrhizobium canariense</name>
    <dbReference type="NCBI Taxonomy" id="255045"/>
    <lineage>
        <taxon>Bacteria</taxon>
        <taxon>Pseudomonadati</taxon>
        <taxon>Pseudomonadota</taxon>
        <taxon>Alphaproteobacteria</taxon>
        <taxon>Hyphomicrobiales</taxon>
        <taxon>Nitrobacteraceae</taxon>
        <taxon>Bradyrhizobium</taxon>
    </lineage>
</organism>
<protein>
    <recommendedName>
        <fullName evidence="6">Na(+)/H(+) antiporter NhaA</fullName>
    </recommendedName>
    <alternativeName>
        <fullName evidence="6">Sodium/proton antiporter NhaA</fullName>
    </alternativeName>
</protein>
<dbReference type="NCBIfam" id="TIGR00773">
    <property type="entry name" value="NhaA"/>
    <property type="match status" value="1"/>
</dbReference>
<feature type="transmembrane region" description="Helical" evidence="6">
    <location>
        <begin position="363"/>
        <end position="379"/>
    </location>
</feature>
<comment type="caution">
    <text evidence="8">The sequence shown here is derived from an EMBL/GenBank/DDBJ whole genome shotgun (WGS) entry which is preliminary data.</text>
</comment>
<keyword evidence="9" id="KW-1185">Reference proteome</keyword>
<dbReference type="Gene3D" id="3.40.30.10">
    <property type="entry name" value="Glutaredoxin"/>
    <property type="match status" value="1"/>
</dbReference>
<feature type="transmembrane region" description="Helical" evidence="6">
    <location>
        <begin position="510"/>
        <end position="539"/>
    </location>
</feature>
<dbReference type="RefSeq" id="WP_085385720.1">
    <property type="nucleotide sequence ID" value="NZ_NAFJ01000157.1"/>
</dbReference>
<evidence type="ECO:0000256" key="1">
    <source>
        <dbReference type="ARBA" id="ARBA00004429"/>
    </source>
</evidence>
<evidence type="ECO:0000259" key="7">
    <source>
        <dbReference type="Pfam" id="PF13462"/>
    </source>
</evidence>
<feature type="transmembrane region" description="Helical" evidence="6">
    <location>
        <begin position="334"/>
        <end position="357"/>
    </location>
</feature>
<evidence type="ECO:0000256" key="2">
    <source>
        <dbReference type="ARBA" id="ARBA00022475"/>
    </source>
</evidence>